<dbReference type="RefSeq" id="WP_123781053.1">
    <property type="nucleotide sequence ID" value="NZ_RKMG01000031.1"/>
</dbReference>
<gene>
    <name evidence="2" type="ORF">EF384_08290</name>
</gene>
<dbReference type="OrthoDB" id="9800872at2"/>
<dbReference type="CDD" id="cd00158">
    <property type="entry name" value="RHOD"/>
    <property type="match status" value="1"/>
</dbReference>
<evidence type="ECO:0000313" key="2">
    <source>
        <dbReference type="EMBL" id="RPA57230.1"/>
    </source>
</evidence>
<dbReference type="Pfam" id="PF00581">
    <property type="entry name" value="Rhodanese"/>
    <property type="match status" value="1"/>
</dbReference>
<dbReference type="PANTHER" id="PTHR43031:SF17">
    <property type="entry name" value="SULFURTRANSFERASE YTWF-RELATED"/>
    <property type="match status" value="1"/>
</dbReference>
<organism evidence="2 3">
    <name type="scientific">Aerococcus agrisoli</name>
    <dbReference type="NCBI Taxonomy" id="2487350"/>
    <lineage>
        <taxon>Bacteria</taxon>
        <taxon>Bacillati</taxon>
        <taxon>Bacillota</taxon>
        <taxon>Bacilli</taxon>
        <taxon>Lactobacillales</taxon>
        <taxon>Aerococcaceae</taxon>
        <taxon>Aerococcus</taxon>
    </lineage>
</organism>
<sequence length="99" mass="10942">MYKSISMSEFSEKHTANPVNLVDVREKDEYANGHVPGAVNMPLSELAGSFDQLDKDTEYHIICHSGARSAKASQFLDQQGLDVVNVEGGTMSWPNELEK</sequence>
<dbReference type="EMBL" id="RKMG01000031">
    <property type="protein sequence ID" value="RPA57230.1"/>
    <property type="molecule type" value="Genomic_DNA"/>
</dbReference>
<dbReference type="AlphaFoldDB" id="A0A3N4GF50"/>
<name>A0A3N4GF50_9LACT</name>
<dbReference type="Proteomes" id="UP000273977">
    <property type="component" value="Unassembled WGS sequence"/>
</dbReference>
<accession>A0A3N4GF50</accession>
<dbReference type="PANTHER" id="PTHR43031">
    <property type="entry name" value="FAD-DEPENDENT OXIDOREDUCTASE"/>
    <property type="match status" value="1"/>
</dbReference>
<reference evidence="2 3" key="1">
    <citation type="submission" date="2018-11" db="EMBL/GenBank/DDBJ databases">
        <title>Aerococcus sp. SJQ22, whole genome shotgun sequence.</title>
        <authorList>
            <person name="Sun L."/>
            <person name="Gao X."/>
            <person name="Chen W."/>
            <person name="Huang K."/>
        </authorList>
    </citation>
    <scope>NUCLEOTIDE SEQUENCE [LARGE SCALE GENOMIC DNA]</scope>
    <source>
        <strain evidence="2 3">SJQ22</strain>
    </source>
</reference>
<dbReference type="SUPFAM" id="SSF52821">
    <property type="entry name" value="Rhodanese/Cell cycle control phosphatase"/>
    <property type="match status" value="1"/>
</dbReference>
<evidence type="ECO:0000259" key="1">
    <source>
        <dbReference type="PROSITE" id="PS50206"/>
    </source>
</evidence>
<dbReference type="Gene3D" id="3.40.250.10">
    <property type="entry name" value="Rhodanese-like domain"/>
    <property type="match status" value="1"/>
</dbReference>
<dbReference type="PROSITE" id="PS50206">
    <property type="entry name" value="RHODANESE_3"/>
    <property type="match status" value="1"/>
</dbReference>
<comment type="caution">
    <text evidence="2">The sequence shown here is derived from an EMBL/GenBank/DDBJ whole genome shotgun (WGS) entry which is preliminary data.</text>
</comment>
<feature type="domain" description="Rhodanese" evidence="1">
    <location>
        <begin position="15"/>
        <end position="99"/>
    </location>
</feature>
<proteinExistence type="predicted"/>
<dbReference type="InterPro" id="IPR050229">
    <property type="entry name" value="GlpE_sulfurtransferase"/>
</dbReference>
<dbReference type="InterPro" id="IPR036873">
    <property type="entry name" value="Rhodanese-like_dom_sf"/>
</dbReference>
<evidence type="ECO:0000313" key="3">
    <source>
        <dbReference type="Proteomes" id="UP000273977"/>
    </source>
</evidence>
<dbReference type="SMART" id="SM00450">
    <property type="entry name" value="RHOD"/>
    <property type="match status" value="1"/>
</dbReference>
<protein>
    <submittedName>
        <fullName evidence="2">Rhodanese-like domain-containing protein</fullName>
    </submittedName>
</protein>
<dbReference type="InterPro" id="IPR001763">
    <property type="entry name" value="Rhodanese-like_dom"/>
</dbReference>
<keyword evidence="3" id="KW-1185">Reference proteome</keyword>